<accession>A0ABR4M4S0</accession>
<dbReference type="GeneID" id="98147156"/>
<evidence type="ECO:0000313" key="4">
    <source>
        <dbReference type="EMBL" id="KAL2871582.1"/>
    </source>
</evidence>
<dbReference type="RefSeq" id="XP_070890561.1">
    <property type="nucleotide sequence ID" value="XM_071032084.1"/>
</dbReference>
<evidence type="ECO:0000259" key="2">
    <source>
        <dbReference type="Pfam" id="PF24137"/>
    </source>
</evidence>
<evidence type="ECO:0000313" key="5">
    <source>
        <dbReference type="Proteomes" id="UP001610432"/>
    </source>
</evidence>
<feature type="chain" id="PRO_5046735185" evidence="1">
    <location>
        <begin position="19"/>
        <end position="381"/>
    </location>
</feature>
<gene>
    <name evidence="4" type="ORF">BJX67DRAFT_377340</name>
</gene>
<dbReference type="Pfam" id="PF24137">
    <property type="entry name" value="DA_N"/>
    <property type="match status" value="1"/>
</dbReference>
<evidence type="ECO:0000256" key="1">
    <source>
        <dbReference type="SAM" id="SignalP"/>
    </source>
</evidence>
<feature type="domain" description="Diels-Alderase N-terminal" evidence="2">
    <location>
        <begin position="20"/>
        <end position="251"/>
    </location>
</feature>
<keyword evidence="5" id="KW-1185">Reference proteome</keyword>
<dbReference type="InterPro" id="IPR056402">
    <property type="entry name" value="DA_N"/>
</dbReference>
<comment type="caution">
    <text evidence="4">The sequence shown here is derived from an EMBL/GenBank/DDBJ whole genome shotgun (WGS) entry which is preliminary data.</text>
</comment>
<proteinExistence type="predicted"/>
<dbReference type="Pfam" id="PF25581">
    <property type="entry name" value="AsqO_C"/>
    <property type="match status" value="1"/>
</dbReference>
<protein>
    <submittedName>
        <fullName evidence="4">Uncharacterized protein</fullName>
    </submittedName>
</protein>
<keyword evidence="1" id="KW-0732">Signal</keyword>
<reference evidence="4 5" key="1">
    <citation type="submission" date="2024-07" db="EMBL/GenBank/DDBJ databases">
        <title>Section-level genome sequencing and comparative genomics of Aspergillus sections Usti and Cavernicolus.</title>
        <authorList>
            <consortium name="Lawrence Berkeley National Laboratory"/>
            <person name="Nybo J.L."/>
            <person name="Vesth T.C."/>
            <person name="Theobald S."/>
            <person name="Frisvad J.C."/>
            <person name="Larsen T.O."/>
            <person name="Kjaerboelling I."/>
            <person name="Rothschild-Mancinelli K."/>
            <person name="Lyhne E.K."/>
            <person name="Kogle M.E."/>
            <person name="Barry K."/>
            <person name="Clum A."/>
            <person name="Na H."/>
            <person name="Ledsgaard L."/>
            <person name="Lin J."/>
            <person name="Lipzen A."/>
            <person name="Kuo A."/>
            <person name="Riley R."/>
            <person name="Mondo S."/>
            <person name="Labutti K."/>
            <person name="Haridas S."/>
            <person name="Pangalinan J."/>
            <person name="Salamov A.A."/>
            <person name="Simmons B.A."/>
            <person name="Magnuson J.K."/>
            <person name="Chen J."/>
            <person name="Drula E."/>
            <person name="Henrissat B."/>
            <person name="Wiebenga A."/>
            <person name="Lubbers R.J."/>
            <person name="Gomes A.C."/>
            <person name="Macurrencykelacurrency M.R."/>
            <person name="Stajich J."/>
            <person name="Grigoriev I.V."/>
            <person name="Mortensen U.H."/>
            <person name="De Vries R.P."/>
            <person name="Baker S.E."/>
            <person name="Andersen M.R."/>
        </authorList>
    </citation>
    <scope>NUCLEOTIDE SEQUENCE [LARGE SCALE GENOMIC DNA]</scope>
    <source>
        <strain evidence="4 5">CBS 449.75</strain>
    </source>
</reference>
<dbReference type="EMBL" id="JBFXLQ010000003">
    <property type="protein sequence ID" value="KAL2871582.1"/>
    <property type="molecule type" value="Genomic_DNA"/>
</dbReference>
<feature type="signal peptide" evidence="1">
    <location>
        <begin position="1"/>
        <end position="18"/>
    </location>
</feature>
<feature type="domain" description="AsqO/PenF-like C-terminal" evidence="3">
    <location>
        <begin position="258"/>
        <end position="379"/>
    </location>
</feature>
<name>A0ABR4M4S0_9EURO</name>
<dbReference type="SUPFAM" id="SSF159245">
    <property type="entry name" value="AttH-like"/>
    <property type="match status" value="1"/>
</dbReference>
<dbReference type="Proteomes" id="UP001610432">
    <property type="component" value="Unassembled WGS sequence"/>
</dbReference>
<sequence length="381" mass="40199">MLFKRLALTSGLLGLASARYALILPPGLFTGPITADYITPSLDQSDLDAPKLSHANASTFDWWTFDAIAAETPNASVAVTFSNAGPQGYPLPFPNNTSHINPNGTDNGGSGAEALWAHVWATFEDGSRFRTSQVVSTARVSGSGDSSLAIWHGGGGWMGSEEGYEVELDIDRAASAPGEEALRVSGRISLEKITPPHSRCSVPNNFSTALGLGDQGLGWVSVLPDALASVDIQINGRSLRFDGYGSHDKIWSSHPFTTTTKSLTRGRAHLGLFSLSWLSYTPAAGNPTNAALVSSFLARDGETVNAGCADGSVTITPTREQTEGGLVSGFQVTVPGARVSVATDIEEGESGGRHVRWNGRARGDILGADEEGVAIFERFEY</sequence>
<dbReference type="InterPro" id="IPR057722">
    <property type="entry name" value="AsqO/PenF-like_C"/>
</dbReference>
<organism evidence="4 5">
    <name type="scientific">Aspergillus lucknowensis</name>
    <dbReference type="NCBI Taxonomy" id="176173"/>
    <lineage>
        <taxon>Eukaryota</taxon>
        <taxon>Fungi</taxon>
        <taxon>Dikarya</taxon>
        <taxon>Ascomycota</taxon>
        <taxon>Pezizomycotina</taxon>
        <taxon>Eurotiomycetes</taxon>
        <taxon>Eurotiomycetidae</taxon>
        <taxon>Eurotiales</taxon>
        <taxon>Aspergillaceae</taxon>
        <taxon>Aspergillus</taxon>
        <taxon>Aspergillus subgen. Nidulantes</taxon>
    </lineage>
</organism>
<evidence type="ECO:0000259" key="3">
    <source>
        <dbReference type="Pfam" id="PF25581"/>
    </source>
</evidence>